<organism evidence="3">
    <name type="scientific">Tanacetum cinerariifolium</name>
    <name type="common">Dalmatian daisy</name>
    <name type="synonym">Chrysanthemum cinerariifolium</name>
    <dbReference type="NCBI Taxonomy" id="118510"/>
    <lineage>
        <taxon>Eukaryota</taxon>
        <taxon>Viridiplantae</taxon>
        <taxon>Streptophyta</taxon>
        <taxon>Embryophyta</taxon>
        <taxon>Tracheophyta</taxon>
        <taxon>Spermatophyta</taxon>
        <taxon>Magnoliopsida</taxon>
        <taxon>eudicotyledons</taxon>
        <taxon>Gunneridae</taxon>
        <taxon>Pentapetalae</taxon>
        <taxon>asterids</taxon>
        <taxon>campanulids</taxon>
        <taxon>Asterales</taxon>
        <taxon>Asteraceae</taxon>
        <taxon>Asteroideae</taxon>
        <taxon>Anthemideae</taxon>
        <taxon>Anthemidinae</taxon>
        <taxon>Tanacetum</taxon>
    </lineage>
</organism>
<sequence length="304" mass="34588">MRTSQNIDSYLILSKNFADSNELNFARKVLAMMAKSLKPVSDVVDAMKSVGVSTIMFTLVVDAFKNVHFLDKAVYVLLNYKNGDCFPDSVCLNLLMKDLLKNDKMLLYWKVYERLSEVDEALQLKNEMVATGIKVDAVTFICIIKGLCKLGEHKEAIKLLESMKDDGVLLDVDSYYPIIRGLCKAKRIKEAWDLFAQMLENGVKPDVITDGVLMFAYNNLAKDKDVIMYFKELIAHGISPDQDVLAFMFEGHFKKGYLYSKKTFSIMRKMVDNDVLPNKTHIYNAFIKGFSENDVMDLAMKLLA</sequence>
<evidence type="ECO:0000313" key="3">
    <source>
        <dbReference type="EMBL" id="GEZ13867.1"/>
    </source>
</evidence>
<accession>A0A699I6L1</accession>
<dbReference type="InterPro" id="IPR011990">
    <property type="entry name" value="TPR-like_helical_dom_sf"/>
</dbReference>
<dbReference type="InterPro" id="IPR002885">
    <property type="entry name" value="PPR_rpt"/>
</dbReference>
<dbReference type="Gene3D" id="1.25.40.10">
    <property type="entry name" value="Tetratricopeptide repeat domain"/>
    <property type="match status" value="2"/>
</dbReference>
<name>A0A699I6L1_TANCI</name>
<dbReference type="PROSITE" id="PS51375">
    <property type="entry name" value="PPR"/>
    <property type="match status" value="2"/>
</dbReference>
<keyword evidence="1" id="KW-0677">Repeat</keyword>
<comment type="caution">
    <text evidence="3">The sequence shown here is derived from an EMBL/GenBank/DDBJ whole genome shotgun (WGS) entry which is preliminary data.</text>
</comment>
<protein>
    <submittedName>
        <fullName evidence="3">Uncharacterized protein</fullName>
    </submittedName>
</protein>
<dbReference type="AlphaFoldDB" id="A0A699I6L1"/>
<reference evidence="3" key="1">
    <citation type="journal article" date="2019" name="Sci. Rep.">
        <title>Draft genome of Tanacetum cinerariifolium, the natural source of mosquito coil.</title>
        <authorList>
            <person name="Yamashiro T."/>
            <person name="Shiraishi A."/>
            <person name="Satake H."/>
            <person name="Nakayama K."/>
        </authorList>
    </citation>
    <scope>NUCLEOTIDE SEQUENCE</scope>
</reference>
<evidence type="ECO:0000256" key="2">
    <source>
        <dbReference type="PROSITE-ProRule" id="PRU00708"/>
    </source>
</evidence>
<proteinExistence type="predicted"/>
<feature type="repeat" description="PPR" evidence="2">
    <location>
        <begin position="136"/>
        <end position="170"/>
    </location>
</feature>
<dbReference type="InterPro" id="IPR051222">
    <property type="entry name" value="PPR/CCM1_RNA-binding"/>
</dbReference>
<dbReference type="NCBIfam" id="TIGR00756">
    <property type="entry name" value="PPR"/>
    <property type="match status" value="2"/>
</dbReference>
<gene>
    <name evidence="3" type="ORF">Tci_485840</name>
</gene>
<feature type="repeat" description="PPR" evidence="2">
    <location>
        <begin position="171"/>
        <end position="205"/>
    </location>
</feature>
<evidence type="ECO:0000256" key="1">
    <source>
        <dbReference type="ARBA" id="ARBA00022737"/>
    </source>
</evidence>
<dbReference type="Pfam" id="PF13041">
    <property type="entry name" value="PPR_2"/>
    <property type="match status" value="1"/>
</dbReference>
<dbReference type="EMBL" id="BKCJ010244882">
    <property type="protein sequence ID" value="GEZ13867.1"/>
    <property type="molecule type" value="Genomic_DNA"/>
</dbReference>
<dbReference type="PANTHER" id="PTHR47942:SF16">
    <property type="entry name" value="PENTATRICOPEPTIDE REPEAT DOMAIN CONTAINING PROTEIN-RELATED"/>
    <property type="match status" value="1"/>
</dbReference>
<dbReference type="PANTHER" id="PTHR47942">
    <property type="entry name" value="TETRATRICOPEPTIDE REPEAT (TPR)-LIKE SUPERFAMILY PROTEIN-RELATED"/>
    <property type="match status" value="1"/>
</dbReference>